<protein>
    <submittedName>
        <fullName evidence="2">Amidohydrolase</fullName>
    </submittedName>
</protein>
<evidence type="ECO:0000259" key="1">
    <source>
        <dbReference type="Pfam" id="PF07687"/>
    </source>
</evidence>
<dbReference type="Pfam" id="PF07687">
    <property type="entry name" value="M20_dimer"/>
    <property type="match status" value="1"/>
</dbReference>
<dbReference type="EMBL" id="JBEGDG010000002">
    <property type="protein sequence ID" value="MEQ6353652.1"/>
    <property type="molecule type" value="Genomic_DNA"/>
</dbReference>
<dbReference type="InterPro" id="IPR017439">
    <property type="entry name" value="Amidohydrolase"/>
</dbReference>
<feature type="domain" description="Peptidase M20 dimerisation" evidence="1">
    <location>
        <begin position="189"/>
        <end position="280"/>
    </location>
</feature>
<dbReference type="PANTHER" id="PTHR11014:SF63">
    <property type="entry name" value="METALLOPEPTIDASE, PUTATIVE (AFU_ORTHOLOGUE AFUA_6G09600)-RELATED"/>
    <property type="match status" value="1"/>
</dbReference>
<dbReference type="InterPro" id="IPR002933">
    <property type="entry name" value="Peptidase_M20"/>
</dbReference>
<keyword evidence="3" id="KW-1185">Reference proteome</keyword>
<evidence type="ECO:0000313" key="2">
    <source>
        <dbReference type="EMBL" id="MEQ6353652.1"/>
    </source>
</evidence>
<gene>
    <name evidence="2" type="ORF">ABNX05_03400</name>
</gene>
<dbReference type="InterPro" id="IPR036264">
    <property type="entry name" value="Bact_exopeptidase_dim_dom"/>
</dbReference>
<dbReference type="InterPro" id="IPR011650">
    <property type="entry name" value="Peptidase_M20_dimer"/>
</dbReference>
<comment type="caution">
    <text evidence="2">The sequence shown here is derived from an EMBL/GenBank/DDBJ whole genome shotgun (WGS) entry which is preliminary data.</text>
</comment>
<evidence type="ECO:0000313" key="3">
    <source>
        <dbReference type="Proteomes" id="UP001478862"/>
    </source>
</evidence>
<sequence length="392" mass="43315">MTIEILSKELSRLFEEIVENRRYLHQNPELSFQEEKTSRFIANTLKSYGISVQENVGDKGVVGIVQGSEHGKTIAFRADFDALPIEDQKEVTYKSTVPGVMHACGHDGHTAALLAVAKVLQKHRDSIHGTAKFIFQPAEEKPPGGAKFMIEEGVLDGVDYVFGAHLATDLPVGKLSTASGATMASVDAFTIQIFGKGGHGARPHETKDSIIAATQLVQHLQQIVSRRINPTEAAVVTVGSIHAGNAFNVIADSAVLEGTVRALNKDVRAQIEKEIRAILEGLKITNYIDFELDYLHGYPVLVNPVEEAKIVEQFIKEQFGDSAFIQKEPVLGAEDFAYYLQEKPGNFFYVGAHNEEPNTQYPHHHPKFDFDERALLNTGEIFLKIANHFLID</sequence>
<dbReference type="SUPFAM" id="SSF55031">
    <property type="entry name" value="Bacterial exopeptidase dimerisation domain"/>
    <property type="match status" value="1"/>
</dbReference>
<accession>A0ABV1MMA1</accession>
<reference evidence="2 3" key="1">
    <citation type="submission" date="2024-06" db="EMBL/GenBank/DDBJ databases">
        <title>Lysinibacillus zambalefons sp. nov., a Novel Firmicute Isolated from the Poon Bato Zambales Hyperalkaline Spring.</title>
        <authorList>
            <person name="Aja J.A."/>
            <person name="Lazaro J.E.H."/>
            <person name="Llorin L.D."/>
            <person name="Lim K.R."/>
            <person name="Teodosio J."/>
            <person name="Dalisay D.S."/>
        </authorList>
    </citation>
    <scope>NUCLEOTIDE SEQUENCE [LARGE SCALE GENOMIC DNA]</scope>
    <source>
        <strain evidence="2 3">M3</strain>
    </source>
</reference>
<dbReference type="NCBIfam" id="TIGR01891">
    <property type="entry name" value="amidohydrolases"/>
    <property type="match status" value="1"/>
</dbReference>
<dbReference type="PANTHER" id="PTHR11014">
    <property type="entry name" value="PEPTIDASE M20 FAMILY MEMBER"/>
    <property type="match status" value="1"/>
</dbReference>
<dbReference type="Gene3D" id="3.30.70.360">
    <property type="match status" value="1"/>
</dbReference>
<proteinExistence type="predicted"/>
<dbReference type="RefSeq" id="WP_349658423.1">
    <property type="nucleotide sequence ID" value="NZ_JBEGDG010000002.1"/>
</dbReference>
<dbReference type="Pfam" id="PF01546">
    <property type="entry name" value="Peptidase_M20"/>
    <property type="match status" value="1"/>
</dbReference>
<organism evidence="2 3">
    <name type="scientific">Lysinibacillus zambalensis</name>
    <dbReference type="NCBI Taxonomy" id="3160866"/>
    <lineage>
        <taxon>Bacteria</taxon>
        <taxon>Bacillati</taxon>
        <taxon>Bacillota</taxon>
        <taxon>Bacilli</taxon>
        <taxon>Bacillales</taxon>
        <taxon>Bacillaceae</taxon>
        <taxon>Lysinibacillus</taxon>
    </lineage>
</organism>
<dbReference type="PIRSF" id="PIRSF005962">
    <property type="entry name" value="Pept_M20D_amidohydro"/>
    <property type="match status" value="1"/>
</dbReference>
<dbReference type="Proteomes" id="UP001478862">
    <property type="component" value="Unassembled WGS sequence"/>
</dbReference>
<dbReference type="Gene3D" id="3.40.630.10">
    <property type="entry name" value="Zn peptidases"/>
    <property type="match status" value="1"/>
</dbReference>
<dbReference type="SUPFAM" id="SSF53187">
    <property type="entry name" value="Zn-dependent exopeptidases"/>
    <property type="match status" value="1"/>
</dbReference>
<name>A0ABV1MMA1_9BACI</name>